<accession>A0A1A3UA43</accession>
<reference evidence="2" key="1">
    <citation type="submission" date="2016-06" db="EMBL/GenBank/DDBJ databases">
        <authorList>
            <person name="Sutton G."/>
            <person name="Brinkac L."/>
            <person name="Sanka R."/>
            <person name="Adams M."/>
            <person name="Lau E."/>
            <person name="Garcia-Basteiro A."/>
            <person name="Lopez-Varela E."/>
            <person name="Palencia S."/>
        </authorList>
    </citation>
    <scope>NUCLEOTIDE SEQUENCE [LARGE SCALE GENOMIC DNA]</scope>
    <source>
        <strain evidence="2">1274684.2</strain>
    </source>
</reference>
<name>A0A1A3UA43_MYCSD</name>
<comment type="caution">
    <text evidence="1">The sequence shown here is derived from an EMBL/GenBank/DDBJ whole genome shotgun (WGS) entry which is preliminary data.</text>
</comment>
<proteinExistence type="predicted"/>
<dbReference type="Proteomes" id="UP000093759">
    <property type="component" value="Unassembled WGS sequence"/>
</dbReference>
<evidence type="ECO:0000313" key="1">
    <source>
        <dbReference type="EMBL" id="OBK91492.1"/>
    </source>
</evidence>
<dbReference type="AlphaFoldDB" id="A0A1A3UA43"/>
<dbReference type="EMBL" id="LZMF01000004">
    <property type="protein sequence ID" value="OBK91492.1"/>
    <property type="molecule type" value="Genomic_DNA"/>
</dbReference>
<evidence type="ECO:0000313" key="2">
    <source>
        <dbReference type="Proteomes" id="UP000093759"/>
    </source>
</evidence>
<gene>
    <name evidence="1" type="ORF">A5648_14110</name>
</gene>
<protein>
    <submittedName>
        <fullName evidence="1">Uncharacterized protein</fullName>
    </submittedName>
</protein>
<organism evidence="1 2">
    <name type="scientific">Mycolicibacter sinensis (strain JDM601)</name>
    <name type="common">Mycobacterium sinense</name>
    <dbReference type="NCBI Taxonomy" id="875328"/>
    <lineage>
        <taxon>Bacteria</taxon>
        <taxon>Bacillati</taxon>
        <taxon>Actinomycetota</taxon>
        <taxon>Actinomycetes</taxon>
        <taxon>Mycobacteriales</taxon>
        <taxon>Mycobacteriaceae</taxon>
        <taxon>Mycolicibacter</taxon>
    </lineage>
</organism>
<sequence>MTTAAPIEEARLRERIRRATSAMREEVWTLHELRPLADLLDSFVEARRHVDLVGNVAWLADRRG</sequence>